<evidence type="ECO:0000313" key="2">
    <source>
        <dbReference type="EMBL" id="AYF04217.1"/>
    </source>
</evidence>
<accession>A0A386UU62</accession>
<dbReference type="Proteomes" id="UP000272010">
    <property type="component" value="Plasmid pYEE7"/>
</dbReference>
<evidence type="ECO:0000313" key="3">
    <source>
        <dbReference type="Proteomes" id="UP000272010"/>
    </source>
</evidence>
<evidence type="ECO:0000256" key="1">
    <source>
        <dbReference type="SAM" id="Phobius"/>
    </source>
</evidence>
<keyword evidence="1" id="KW-1133">Transmembrane helix</keyword>
<geneLocation type="plasmid" evidence="3">
    <name>pyee7</name>
</geneLocation>
<reference evidence="3" key="1">
    <citation type="submission" date="2018-07" db="EMBL/GenBank/DDBJ databases">
        <title>Genome Structure of the Opportunistic Pathogen Paracoccus yeei (Alphaproteobacteria) and Identification of Putative Virulence Factors.</title>
        <authorList>
            <person name="Lasek R."/>
            <person name="Szuplewska M."/>
            <person name="Mitura M."/>
            <person name="Decewicz P."/>
            <person name="Chmielowska C."/>
            <person name="Pawlot A."/>
            <person name="Sentkowska D."/>
            <person name="Czarnecki J."/>
            <person name="Bartosik D."/>
        </authorList>
    </citation>
    <scope>NUCLEOTIDE SEQUENCE [LARGE SCALE GENOMIC DNA]</scope>
    <source>
        <strain evidence="3">CCUG 32053</strain>
        <plasmid evidence="3">pyee7</plasmid>
    </source>
</reference>
<feature type="transmembrane region" description="Helical" evidence="1">
    <location>
        <begin position="12"/>
        <end position="35"/>
    </location>
</feature>
<keyword evidence="1" id="KW-0812">Transmembrane</keyword>
<sequence>MFITFSKYLETFIDHIPAISGFIIGCCAIFGNTWDKSKTGWRRLTRTGFLTLSALIIGAIFSVVTTVYSNNKKEKVDAHRSEVSKMIQDDIRISINELLNPFILIYNDTHAENYKPGDVVTIDMLLEEDSLKKSQEVCLDMRPTNFTLIPDQGTWREIFKDSITKGASRLEQLRLMQNQNLSSELMGNIRELLVRGPLIGYARNQSSNIVKKDRMIPDCFVGHAIGAHKEFLEMIKKISDASKNNVLYPFQ</sequence>
<dbReference type="PROSITE" id="PS51257">
    <property type="entry name" value="PROKAR_LIPOPROTEIN"/>
    <property type="match status" value="1"/>
</dbReference>
<dbReference type="EMBL" id="CP031085">
    <property type="protein sequence ID" value="AYF04217.1"/>
    <property type="molecule type" value="Genomic_DNA"/>
</dbReference>
<keyword evidence="2" id="KW-0614">Plasmid</keyword>
<proteinExistence type="predicted"/>
<organism evidence="2 3">
    <name type="scientific">Paracoccus yeei</name>
    <dbReference type="NCBI Taxonomy" id="147645"/>
    <lineage>
        <taxon>Bacteria</taxon>
        <taxon>Pseudomonadati</taxon>
        <taxon>Pseudomonadota</taxon>
        <taxon>Alphaproteobacteria</taxon>
        <taxon>Rhodobacterales</taxon>
        <taxon>Paracoccaceae</taxon>
        <taxon>Paracoccus</taxon>
    </lineage>
</organism>
<name>A0A386UU62_9RHOB</name>
<gene>
    <name evidence="2" type="ORF">PY32053_04731</name>
</gene>
<keyword evidence="1" id="KW-0472">Membrane</keyword>
<feature type="transmembrane region" description="Helical" evidence="1">
    <location>
        <begin position="47"/>
        <end position="68"/>
    </location>
</feature>
<dbReference type="RefSeq" id="WP_147405633.1">
    <property type="nucleotide sequence ID" value="NZ_CP031085.1"/>
</dbReference>
<dbReference type="AlphaFoldDB" id="A0A386UU62"/>
<protein>
    <submittedName>
        <fullName evidence="2">Uncharacterized protein</fullName>
    </submittedName>
</protein>